<keyword evidence="1" id="KW-0472">Membrane</keyword>
<keyword evidence="3" id="KW-1185">Reference proteome</keyword>
<dbReference type="InterPro" id="IPR012507">
    <property type="entry name" value="YibE_F"/>
</dbReference>
<dbReference type="EMBL" id="LR590481">
    <property type="protein sequence ID" value="VTQ94389.1"/>
    <property type="molecule type" value="Genomic_DNA"/>
</dbReference>
<accession>A0A4U9RQN4</accession>
<dbReference type="Pfam" id="PF07907">
    <property type="entry name" value="YibE_F"/>
    <property type="match status" value="1"/>
</dbReference>
<dbReference type="KEGG" id="hhw:NCTC503_02314"/>
<evidence type="ECO:0000256" key="1">
    <source>
        <dbReference type="SAM" id="Phobius"/>
    </source>
</evidence>
<proteinExistence type="predicted"/>
<dbReference type="Proteomes" id="UP000308489">
    <property type="component" value="Chromosome 1"/>
</dbReference>
<keyword evidence="1" id="KW-0812">Transmembrane</keyword>
<evidence type="ECO:0000313" key="2">
    <source>
        <dbReference type="EMBL" id="VTQ94389.1"/>
    </source>
</evidence>
<dbReference type="AlphaFoldDB" id="A0A4U9RQN4"/>
<sequence>MLMVFMAQGVPMINIINMTYVAGEILHTLVGSFGLITVAPFTALVGGVMFTKENNKKKSEEEISVARF</sequence>
<name>A0A4U9RQN4_HATHI</name>
<evidence type="ECO:0000313" key="3">
    <source>
        <dbReference type="Proteomes" id="UP000308489"/>
    </source>
</evidence>
<organism evidence="2 3">
    <name type="scientific">Hathewaya histolytica</name>
    <name type="common">Clostridium histolyticum</name>
    <dbReference type="NCBI Taxonomy" id="1498"/>
    <lineage>
        <taxon>Bacteria</taxon>
        <taxon>Bacillati</taxon>
        <taxon>Bacillota</taxon>
        <taxon>Clostridia</taxon>
        <taxon>Eubacteriales</taxon>
        <taxon>Clostridiaceae</taxon>
        <taxon>Hathewaya</taxon>
    </lineage>
</organism>
<protein>
    <submittedName>
        <fullName evidence="2">YibE/F family protein</fullName>
    </submittedName>
</protein>
<feature type="transmembrane region" description="Helical" evidence="1">
    <location>
        <begin position="25"/>
        <end position="50"/>
    </location>
</feature>
<gene>
    <name evidence="2" type="ORF">NCTC503_02314</name>
</gene>
<keyword evidence="1" id="KW-1133">Transmembrane helix</keyword>
<reference evidence="2 3" key="1">
    <citation type="submission" date="2019-05" db="EMBL/GenBank/DDBJ databases">
        <authorList>
            <consortium name="Pathogen Informatics"/>
        </authorList>
    </citation>
    <scope>NUCLEOTIDE SEQUENCE [LARGE SCALE GENOMIC DNA]</scope>
    <source>
        <strain evidence="2 3">NCTC503</strain>
    </source>
</reference>